<proteinExistence type="predicted"/>
<reference evidence="1" key="1">
    <citation type="journal article" date="2014" name="Int. J. Syst. Evol. Microbiol.">
        <title>Complete genome sequence of Corynebacterium casei LMG S-19264T (=DSM 44701T), isolated from a smear-ripened cheese.</title>
        <authorList>
            <consortium name="US DOE Joint Genome Institute (JGI-PGF)"/>
            <person name="Walter F."/>
            <person name="Albersmeier A."/>
            <person name="Kalinowski J."/>
            <person name="Ruckert C."/>
        </authorList>
    </citation>
    <scope>NUCLEOTIDE SEQUENCE</scope>
    <source>
        <strain evidence="1">JCM 12580</strain>
    </source>
</reference>
<dbReference type="AlphaFoldDB" id="A0A917UZY0"/>
<evidence type="ECO:0000313" key="2">
    <source>
        <dbReference type="Proteomes" id="UP000658382"/>
    </source>
</evidence>
<evidence type="ECO:0008006" key="3">
    <source>
        <dbReference type="Google" id="ProtNLM"/>
    </source>
</evidence>
<dbReference type="SUPFAM" id="SSF53756">
    <property type="entry name" value="UDP-Glycosyltransferase/glycogen phosphorylase"/>
    <property type="match status" value="1"/>
</dbReference>
<name>A0A917UZY0_9BACI</name>
<dbReference type="EMBL" id="BMNQ01000041">
    <property type="protein sequence ID" value="GGK01644.1"/>
    <property type="molecule type" value="Genomic_DNA"/>
</dbReference>
<gene>
    <name evidence="1" type="ORF">GCM10007063_24950</name>
</gene>
<dbReference type="PANTHER" id="PTHR37316">
    <property type="entry name" value="TEICHOIC ACID GLYCEROL-PHOSPHATE PRIMASE"/>
    <property type="match status" value="1"/>
</dbReference>
<dbReference type="GO" id="GO:0016020">
    <property type="term" value="C:membrane"/>
    <property type="evidence" value="ECO:0007669"/>
    <property type="project" value="InterPro"/>
</dbReference>
<dbReference type="InterPro" id="IPR007554">
    <property type="entry name" value="Glycerophosphate_synth"/>
</dbReference>
<dbReference type="InterPro" id="IPR051612">
    <property type="entry name" value="Teichoic_Acid_Biosynth"/>
</dbReference>
<dbReference type="Pfam" id="PF04464">
    <property type="entry name" value="Glyphos_transf"/>
    <property type="match status" value="1"/>
</dbReference>
<evidence type="ECO:0000313" key="1">
    <source>
        <dbReference type="EMBL" id="GGK01644.1"/>
    </source>
</evidence>
<comment type="caution">
    <text evidence="1">The sequence shown here is derived from an EMBL/GenBank/DDBJ whole genome shotgun (WGS) entry which is preliminary data.</text>
</comment>
<dbReference type="RefSeq" id="WP_188633436.1">
    <property type="nucleotide sequence ID" value="NZ_BMNQ01000041.1"/>
</dbReference>
<dbReference type="Gene3D" id="3.40.50.12580">
    <property type="match status" value="1"/>
</dbReference>
<sequence length="801" mass="94982">MTALEASFTHIVHSVEMSKYSHLVIKGIIKSGVSYEDTIQLMVKKRKSKTFFTFSLKWLGSNCWETTVDFHKTDIEKGTWDYYLLYNNEQKYRLKIEDECIFEWNRISVFNSKDVTYGYKCYITQRDSLSTVVFRPSMELIVQQREILNERIVYLSGTITGNDFVDSASGFELLIKERDSDNQYEAPLYFELEGNQICADLKINYDDILPENITNLRWDVYVRVKRNGTSYLFRIHLTDETLEKDTCVELQDDQVYQIRLYPTIKGNLSIKCTELKMKRDIVSYSIENQHVNFKGFAYFDLVKFDSPDKLERFIKVKKRNSEKEMSFPICNLEPEEASIEDDYRFSGFNVSIPLKKLTAMMENELDIYDFSICLVYRNQEKERNLGCEEYSYFVDSPLVSDLLRYRLKMVRTFLLFTPGGNLKLEAYTYSFCKMMYMKYRQARVKKSSGKDVWLIGERPDTAQDTGYHFFKFCREHYPKKDIYYVITADSPDRKNLRGLGNVITFGSLKHFKLAATAYTFIGSHDLEYILPTKAIDWPNYQEGQRVFLQHGILGRKKVNYHKKYYKYPFTVFCVSSKPEFNLVTEEMGYNSEEVKITGLSRFDQLMGKHETERSILLIPTWRDWVKEDTFIDSEYFNRYKELLNDSRLNHLLEKHDIRLDFYVHYRMQPSVHHFYEWASANTNIVEFGQSDVQELLIRNKLLITDYSSVSFDFNYMRKPVLFYHFDFDQFFKNGLLRPANKTFLGETYTDKNSLIDAIEMNIENDFKEKSAIKKKKETIFSNIDENNRERIFDAITNVNRP</sequence>
<accession>A0A917UZY0</accession>
<dbReference type="GO" id="GO:0047355">
    <property type="term" value="F:CDP-glycerol glycerophosphotransferase activity"/>
    <property type="evidence" value="ECO:0007669"/>
    <property type="project" value="InterPro"/>
</dbReference>
<protein>
    <recommendedName>
        <fullName evidence="3">Teichoic acid biosynthesis protein</fullName>
    </recommendedName>
</protein>
<dbReference type="Proteomes" id="UP000658382">
    <property type="component" value="Unassembled WGS sequence"/>
</dbReference>
<dbReference type="InterPro" id="IPR043148">
    <property type="entry name" value="TagF_C"/>
</dbReference>
<reference evidence="1" key="2">
    <citation type="submission" date="2020-09" db="EMBL/GenBank/DDBJ databases">
        <authorList>
            <person name="Sun Q."/>
            <person name="Ohkuma M."/>
        </authorList>
    </citation>
    <scope>NUCLEOTIDE SEQUENCE</scope>
    <source>
        <strain evidence="1">JCM 12580</strain>
    </source>
</reference>
<dbReference type="PANTHER" id="PTHR37316:SF3">
    <property type="entry name" value="TEICHOIC ACID GLYCEROL-PHOSPHATE TRANSFERASE"/>
    <property type="match status" value="1"/>
</dbReference>
<organism evidence="1 2">
    <name type="scientific">Lentibacillus kapialis</name>
    <dbReference type="NCBI Taxonomy" id="340214"/>
    <lineage>
        <taxon>Bacteria</taxon>
        <taxon>Bacillati</taxon>
        <taxon>Bacillota</taxon>
        <taxon>Bacilli</taxon>
        <taxon>Bacillales</taxon>
        <taxon>Bacillaceae</taxon>
        <taxon>Lentibacillus</taxon>
    </lineage>
</organism>
<keyword evidence="2" id="KW-1185">Reference proteome</keyword>